<name>A0A1I7XN87_HETBA</name>
<dbReference type="Proteomes" id="UP000095283">
    <property type="component" value="Unplaced"/>
</dbReference>
<accession>A0A1I7XN87</accession>
<sequence>MLWWWNLSYNLSHAMSIGREVNTKRDHVCSALVVSDV</sequence>
<dbReference type="WBParaSite" id="Hba_18999">
    <property type="protein sequence ID" value="Hba_18999"/>
    <property type="gene ID" value="Hba_18999"/>
</dbReference>
<dbReference type="AlphaFoldDB" id="A0A1I7XN87"/>
<keyword evidence="1" id="KW-1185">Reference proteome</keyword>
<reference evidence="2" key="1">
    <citation type="submission" date="2016-11" db="UniProtKB">
        <authorList>
            <consortium name="WormBaseParasite"/>
        </authorList>
    </citation>
    <scope>IDENTIFICATION</scope>
</reference>
<organism evidence="1 2">
    <name type="scientific">Heterorhabditis bacteriophora</name>
    <name type="common">Entomopathogenic nematode worm</name>
    <dbReference type="NCBI Taxonomy" id="37862"/>
    <lineage>
        <taxon>Eukaryota</taxon>
        <taxon>Metazoa</taxon>
        <taxon>Ecdysozoa</taxon>
        <taxon>Nematoda</taxon>
        <taxon>Chromadorea</taxon>
        <taxon>Rhabditida</taxon>
        <taxon>Rhabditina</taxon>
        <taxon>Rhabditomorpha</taxon>
        <taxon>Strongyloidea</taxon>
        <taxon>Heterorhabditidae</taxon>
        <taxon>Heterorhabditis</taxon>
    </lineage>
</organism>
<evidence type="ECO:0000313" key="1">
    <source>
        <dbReference type="Proteomes" id="UP000095283"/>
    </source>
</evidence>
<evidence type="ECO:0000313" key="2">
    <source>
        <dbReference type="WBParaSite" id="Hba_18999"/>
    </source>
</evidence>
<protein>
    <submittedName>
        <fullName evidence="2">Uncharacterized protein</fullName>
    </submittedName>
</protein>
<proteinExistence type="predicted"/>